<dbReference type="EMBL" id="ML122297">
    <property type="protein sequence ID" value="RPD55179.1"/>
    <property type="molecule type" value="Genomic_DNA"/>
</dbReference>
<evidence type="ECO:0000313" key="2">
    <source>
        <dbReference type="Proteomes" id="UP000313359"/>
    </source>
</evidence>
<protein>
    <recommendedName>
        <fullName evidence="3">F-box domain-containing protein</fullName>
    </recommendedName>
</protein>
<name>A0A5C2RVU9_9APHY</name>
<keyword evidence="2" id="KW-1185">Reference proteome</keyword>
<accession>A0A5C2RVU9</accession>
<organism evidence="1 2">
    <name type="scientific">Lentinus tigrinus ALCF2SS1-6</name>
    <dbReference type="NCBI Taxonomy" id="1328759"/>
    <lineage>
        <taxon>Eukaryota</taxon>
        <taxon>Fungi</taxon>
        <taxon>Dikarya</taxon>
        <taxon>Basidiomycota</taxon>
        <taxon>Agaricomycotina</taxon>
        <taxon>Agaricomycetes</taxon>
        <taxon>Polyporales</taxon>
        <taxon>Polyporaceae</taxon>
        <taxon>Lentinus</taxon>
    </lineage>
</organism>
<dbReference type="SUPFAM" id="SSF52047">
    <property type="entry name" value="RNI-like"/>
    <property type="match status" value="1"/>
</dbReference>
<dbReference type="OrthoDB" id="2749824at2759"/>
<evidence type="ECO:0008006" key="3">
    <source>
        <dbReference type="Google" id="ProtNLM"/>
    </source>
</evidence>
<reference evidence="1" key="1">
    <citation type="journal article" date="2018" name="Genome Biol. Evol.">
        <title>Genomics and development of Lentinus tigrinus, a white-rot wood-decaying mushroom with dimorphic fruiting bodies.</title>
        <authorList>
            <person name="Wu B."/>
            <person name="Xu Z."/>
            <person name="Knudson A."/>
            <person name="Carlson A."/>
            <person name="Chen N."/>
            <person name="Kovaka S."/>
            <person name="LaButti K."/>
            <person name="Lipzen A."/>
            <person name="Pennachio C."/>
            <person name="Riley R."/>
            <person name="Schakwitz W."/>
            <person name="Umezawa K."/>
            <person name="Ohm R.A."/>
            <person name="Grigoriev I.V."/>
            <person name="Nagy L.G."/>
            <person name="Gibbons J."/>
            <person name="Hibbett D."/>
        </authorList>
    </citation>
    <scope>NUCLEOTIDE SEQUENCE [LARGE SCALE GENOMIC DNA]</scope>
    <source>
        <strain evidence="1">ALCF2SS1-6</strain>
    </source>
</reference>
<gene>
    <name evidence="1" type="ORF">L227DRAFT_579822</name>
</gene>
<dbReference type="AlphaFoldDB" id="A0A5C2RVU9"/>
<proteinExistence type="predicted"/>
<evidence type="ECO:0000313" key="1">
    <source>
        <dbReference type="EMBL" id="RPD55179.1"/>
    </source>
</evidence>
<sequence length="367" mass="42071">MPLLPQELWDRTIDFLAPDCLSGPSKHYADLHICALTCQSWLPRAQRQLYKHVELDRLESTRLLARTLEESPDLCPFVKRLEFWCKKADWESQLTPVGDVPFPAHLIGGLTALHSLRFACCTDLPRHCEVQIDFVNKWRGFKQLRTLWLDGFCFDTLADLTRVIWSFPLLGELNVFQTTWGERNTSVDPAEFPGHCQMLTNVEMQETYGVDDLLPLLGRAIQTLSVAWMWDALNPDTYAAISTLLDLRGIQIQINYLDYAWVASILFQIRSAHLEELVLDLSLLSRDEDSTVLEIFAKEGLDELLSHKPLDGIRRLRIITFGNNKTGKAERRRQEAQALLPQFMKRGTIEVAVEQKISGLTGEEYED</sequence>
<dbReference type="Proteomes" id="UP000313359">
    <property type="component" value="Unassembled WGS sequence"/>
</dbReference>